<evidence type="ECO:0000313" key="3">
    <source>
        <dbReference type="EMBL" id="AEI40095.1"/>
    </source>
</evidence>
<organism evidence="3 4">
    <name type="scientific">Paenibacillus mucilaginosus (strain KNP414)</name>
    <dbReference type="NCBI Taxonomy" id="1036673"/>
    <lineage>
        <taxon>Bacteria</taxon>
        <taxon>Bacillati</taxon>
        <taxon>Bacillota</taxon>
        <taxon>Bacilli</taxon>
        <taxon>Bacillales</taxon>
        <taxon>Paenibacillaceae</taxon>
        <taxon>Paenibacillus</taxon>
    </lineage>
</organism>
<dbReference type="EMBL" id="CP002869">
    <property type="protein sequence ID" value="AEI40095.1"/>
    <property type="molecule type" value="Genomic_DNA"/>
</dbReference>
<feature type="transmembrane region" description="Helical" evidence="1">
    <location>
        <begin position="34"/>
        <end position="55"/>
    </location>
</feature>
<dbReference type="RefSeq" id="WP_013915257.1">
    <property type="nucleotide sequence ID" value="NC_015690.1"/>
</dbReference>
<dbReference type="HOGENOM" id="CLU_058779_1_0_9"/>
<evidence type="ECO:0000256" key="1">
    <source>
        <dbReference type="SAM" id="Phobius"/>
    </source>
</evidence>
<evidence type="ECO:0000313" key="4">
    <source>
        <dbReference type="Proteomes" id="UP000006620"/>
    </source>
</evidence>
<keyword evidence="1" id="KW-0812">Transmembrane</keyword>
<name>F8FNI3_PAEMK</name>
<keyword evidence="1" id="KW-0472">Membrane</keyword>
<dbReference type="PATRIC" id="fig|1036673.3.peg.1353"/>
<reference evidence="4" key="1">
    <citation type="submission" date="2011-06" db="EMBL/GenBank/DDBJ databases">
        <title>Complete genome sequence of Paenibacillus mucilaginosus KNP414.</title>
        <authorList>
            <person name="Wang J."/>
            <person name="Hu S."/>
            <person name="Hu X."/>
            <person name="Zhang B."/>
            <person name="Dong D."/>
            <person name="Zhang S."/>
            <person name="Zhao K."/>
            <person name="Wu D."/>
        </authorList>
    </citation>
    <scope>NUCLEOTIDE SEQUENCE [LARGE SCALE GENOMIC DNA]</scope>
    <source>
        <strain evidence="4">KNP414</strain>
    </source>
</reference>
<keyword evidence="1" id="KW-1133">Transmembrane helix</keyword>
<reference evidence="3 4" key="2">
    <citation type="journal article" date="2013" name="Genome Announc.">
        <title>Genome Sequence of Growth-Improving Paenibacillus mucilaginosus Strain KNP414.</title>
        <authorList>
            <person name="Lu J.J."/>
            <person name="Wang J.F."/>
            <person name="Hu X.F."/>
        </authorList>
    </citation>
    <scope>NUCLEOTIDE SEQUENCE [LARGE SCALE GENOMIC DNA]</scope>
    <source>
        <strain evidence="3 4">KNP414</strain>
    </source>
</reference>
<dbReference type="InterPro" id="IPR018711">
    <property type="entry name" value="NAGPA"/>
</dbReference>
<dbReference type="Pfam" id="PF09992">
    <property type="entry name" value="NAGPA"/>
    <property type="match status" value="1"/>
</dbReference>
<dbReference type="KEGG" id="pms:KNP414_01531"/>
<dbReference type="Proteomes" id="UP000006620">
    <property type="component" value="Chromosome"/>
</dbReference>
<gene>
    <name evidence="3" type="ordered locus">KNP414_01531</name>
</gene>
<dbReference type="PANTHER" id="PTHR40446">
    <property type="entry name" value="N-ACETYLGLUCOSAMINE-1-PHOSPHODIESTER ALPHA-N-ACETYLGLUCOSAMINIDASE"/>
    <property type="match status" value="1"/>
</dbReference>
<proteinExistence type="predicted"/>
<protein>
    <recommendedName>
        <fullName evidence="2">Phosphodiester glycosidase domain-containing protein</fullName>
    </recommendedName>
</protein>
<sequence length="408" mass="43796">MSLPLSEAARKLPARTAPLSKTSRKRRSSTALPLFFYTLTALFLLGSAGSLWFFLTSSGTEVRMLMADTLITTQHRHWAKYLIGTEELDKRVSRYMAKFDDYSVVKDQGLVRVEAVETTAPAAEAKPAVSIEEIQGANFKGKLLIVHDPKKLRIAVPGTKGKGEKVSSMVQRLDAVAGVNAGGFVDPEWKGNGFQPTGLVISGGQIFYNDGGMNTPNHIVGIDKDGRMIAGKYTAQALLDMNVQEAVTFAPRFIVNGVGQIKNQADGWGIAPRTAMAQKADGTILLAIIDGRQPGHSIGASLYDIQQIFLEHGAVTAANLDGGSSSVLVVNPKHASAIEGIAPDHAAGAAATTGKKDGTALQPLNKPSSEYGERYLPTAWLVFKDPDQTGIKNIWEGLDPRKIDASKW</sequence>
<dbReference type="AlphaFoldDB" id="F8FNI3"/>
<accession>F8FNI3</accession>
<evidence type="ECO:0000259" key="2">
    <source>
        <dbReference type="Pfam" id="PF09992"/>
    </source>
</evidence>
<dbReference type="PANTHER" id="PTHR40446:SF2">
    <property type="entry name" value="N-ACETYLGLUCOSAMINE-1-PHOSPHODIESTER ALPHA-N-ACETYLGLUCOSAMINIDASE"/>
    <property type="match status" value="1"/>
</dbReference>
<feature type="domain" description="Phosphodiester glycosidase" evidence="2">
    <location>
        <begin position="175"/>
        <end position="383"/>
    </location>
</feature>